<protein>
    <submittedName>
        <fullName evidence="1">Type II toxin-antitoxin system HicA family toxin</fullName>
    </submittedName>
</protein>
<dbReference type="Proteomes" id="UP000603457">
    <property type="component" value="Unassembled WGS sequence"/>
</dbReference>
<gene>
    <name evidence="1" type="ORF">H6G74_13210</name>
</gene>
<proteinExistence type="predicted"/>
<name>A0ABR8FVE6_9NOSO</name>
<sequence>MSQTDKLLAKILSGTSDRNIAFEQLCQLLIKLGFDERIRGSHHIYTKDGVEEILNLQPKQGKAKAYQVKQVREVIIKYQLGEQDESAI</sequence>
<reference evidence="1 2" key="1">
    <citation type="journal article" date="2020" name="ISME J.">
        <title>Comparative genomics reveals insights into cyanobacterial evolution and habitat adaptation.</title>
        <authorList>
            <person name="Chen M.Y."/>
            <person name="Teng W.K."/>
            <person name="Zhao L."/>
            <person name="Hu C.X."/>
            <person name="Zhou Y.K."/>
            <person name="Han B.P."/>
            <person name="Song L.R."/>
            <person name="Shu W.S."/>
        </authorList>
    </citation>
    <scope>NUCLEOTIDE SEQUENCE [LARGE SCALE GENOMIC DNA]</scope>
    <source>
        <strain evidence="1 2">FACHB-130</strain>
    </source>
</reference>
<evidence type="ECO:0000313" key="2">
    <source>
        <dbReference type="Proteomes" id="UP000603457"/>
    </source>
</evidence>
<dbReference type="RefSeq" id="WP_190968091.1">
    <property type="nucleotide sequence ID" value="NZ_JACJTB010000014.1"/>
</dbReference>
<evidence type="ECO:0000313" key="1">
    <source>
        <dbReference type="EMBL" id="MBD2595281.1"/>
    </source>
</evidence>
<keyword evidence="2" id="KW-1185">Reference proteome</keyword>
<dbReference type="EMBL" id="JACJTB010000014">
    <property type="protein sequence ID" value="MBD2595281.1"/>
    <property type="molecule type" value="Genomic_DNA"/>
</dbReference>
<dbReference type="InterPro" id="IPR012933">
    <property type="entry name" value="HicA_mRNA_interferase"/>
</dbReference>
<dbReference type="SUPFAM" id="SSF54786">
    <property type="entry name" value="YcfA/nrd intein domain"/>
    <property type="match status" value="1"/>
</dbReference>
<dbReference type="Pfam" id="PF07927">
    <property type="entry name" value="HicA_toxin"/>
    <property type="match status" value="1"/>
</dbReference>
<accession>A0ABR8FVE6</accession>
<organism evidence="1 2">
    <name type="scientific">Nostoc spongiaeforme FACHB-130</name>
    <dbReference type="NCBI Taxonomy" id="1357510"/>
    <lineage>
        <taxon>Bacteria</taxon>
        <taxon>Bacillati</taxon>
        <taxon>Cyanobacteriota</taxon>
        <taxon>Cyanophyceae</taxon>
        <taxon>Nostocales</taxon>
        <taxon>Nostocaceae</taxon>
        <taxon>Nostoc</taxon>
    </lineage>
</organism>
<comment type="caution">
    <text evidence="1">The sequence shown here is derived from an EMBL/GenBank/DDBJ whole genome shotgun (WGS) entry which is preliminary data.</text>
</comment>